<evidence type="ECO:0000313" key="2">
    <source>
        <dbReference type="Proteomes" id="UP001165960"/>
    </source>
</evidence>
<name>A0ACC2RWS7_9FUNG</name>
<gene>
    <name evidence="1" type="ORF">DSO57_1013215</name>
</gene>
<comment type="caution">
    <text evidence="1">The sequence shown here is derived from an EMBL/GenBank/DDBJ whole genome shotgun (WGS) entry which is preliminary data.</text>
</comment>
<organism evidence="1 2">
    <name type="scientific">Entomophthora muscae</name>
    <dbReference type="NCBI Taxonomy" id="34485"/>
    <lineage>
        <taxon>Eukaryota</taxon>
        <taxon>Fungi</taxon>
        <taxon>Fungi incertae sedis</taxon>
        <taxon>Zoopagomycota</taxon>
        <taxon>Entomophthoromycotina</taxon>
        <taxon>Entomophthoromycetes</taxon>
        <taxon>Entomophthorales</taxon>
        <taxon>Entomophthoraceae</taxon>
        <taxon>Entomophthora</taxon>
    </lineage>
</organism>
<dbReference type="Proteomes" id="UP001165960">
    <property type="component" value="Unassembled WGS sequence"/>
</dbReference>
<evidence type="ECO:0000313" key="1">
    <source>
        <dbReference type="EMBL" id="KAJ9054549.1"/>
    </source>
</evidence>
<accession>A0ACC2RWS7</accession>
<proteinExistence type="predicted"/>
<keyword evidence="2" id="KW-1185">Reference proteome</keyword>
<dbReference type="EMBL" id="QTSX02006438">
    <property type="protein sequence ID" value="KAJ9054549.1"/>
    <property type="molecule type" value="Genomic_DNA"/>
</dbReference>
<sequence>MECALWGGNGVNLSSKHNVVNASGTKVSLLSGRDTPFTKKLKQLKKHVCSYPNCGCWPLGLPFNIHTGEKNFYCLLQLPALHNYFYA</sequence>
<reference evidence="1" key="1">
    <citation type="submission" date="2022-04" db="EMBL/GenBank/DDBJ databases">
        <title>Genome of the entomopathogenic fungus Entomophthora muscae.</title>
        <authorList>
            <person name="Elya C."/>
            <person name="Lovett B.R."/>
            <person name="Lee E."/>
            <person name="Macias A.M."/>
            <person name="Hajek A.E."/>
            <person name="De Bivort B.L."/>
            <person name="Kasson M.T."/>
            <person name="De Fine Licht H.H."/>
            <person name="Stajich J.E."/>
        </authorList>
    </citation>
    <scope>NUCLEOTIDE SEQUENCE</scope>
    <source>
        <strain evidence="1">Berkeley</strain>
    </source>
</reference>
<protein>
    <submittedName>
        <fullName evidence="1">Uncharacterized protein</fullName>
    </submittedName>
</protein>
<feature type="non-terminal residue" evidence="1">
    <location>
        <position position="87"/>
    </location>
</feature>